<dbReference type="AlphaFoldDB" id="A0A0E9W8F0"/>
<name>A0A0E9W8F0_ANGAN</name>
<protein>
    <submittedName>
        <fullName evidence="1">Uncharacterized protein</fullName>
    </submittedName>
</protein>
<sequence>MYLSLICSQVEIQLEMYKWMNSGGRSTAVVNLYDRKKQETHRRSKLSQCENLITFFH</sequence>
<accession>A0A0E9W8F0</accession>
<proteinExistence type="predicted"/>
<reference evidence="1" key="2">
    <citation type="journal article" date="2015" name="Fish Shellfish Immunol.">
        <title>Early steps in the European eel (Anguilla anguilla)-Vibrio vulnificus interaction in the gills: Role of the RtxA13 toxin.</title>
        <authorList>
            <person name="Callol A."/>
            <person name="Pajuelo D."/>
            <person name="Ebbesson L."/>
            <person name="Teles M."/>
            <person name="MacKenzie S."/>
            <person name="Amaro C."/>
        </authorList>
    </citation>
    <scope>NUCLEOTIDE SEQUENCE</scope>
</reference>
<reference evidence="1" key="1">
    <citation type="submission" date="2014-11" db="EMBL/GenBank/DDBJ databases">
        <authorList>
            <person name="Amaro Gonzalez C."/>
        </authorList>
    </citation>
    <scope>NUCLEOTIDE SEQUENCE</scope>
</reference>
<organism evidence="1">
    <name type="scientific">Anguilla anguilla</name>
    <name type="common">European freshwater eel</name>
    <name type="synonym">Muraena anguilla</name>
    <dbReference type="NCBI Taxonomy" id="7936"/>
    <lineage>
        <taxon>Eukaryota</taxon>
        <taxon>Metazoa</taxon>
        <taxon>Chordata</taxon>
        <taxon>Craniata</taxon>
        <taxon>Vertebrata</taxon>
        <taxon>Euteleostomi</taxon>
        <taxon>Actinopterygii</taxon>
        <taxon>Neopterygii</taxon>
        <taxon>Teleostei</taxon>
        <taxon>Anguilliformes</taxon>
        <taxon>Anguillidae</taxon>
        <taxon>Anguilla</taxon>
    </lineage>
</organism>
<evidence type="ECO:0000313" key="1">
    <source>
        <dbReference type="EMBL" id="JAH86647.1"/>
    </source>
</evidence>
<dbReference type="EMBL" id="GBXM01021930">
    <property type="protein sequence ID" value="JAH86647.1"/>
    <property type="molecule type" value="Transcribed_RNA"/>
</dbReference>